<evidence type="ECO:0000259" key="8">
    <source>
        <dbReference type="PROSITE" id="PS50850"/>
    </source>
</evidence>
<feature type="transmembrane region" description="Helical" evidence="7">
    <location>
        <begin position="169"/>
        <end position="190"/>
    </location>
</feature>
<dbReference type="InterPro" id="IPR036259">
    <property type="entry name" value="MFS_trans_sf"/>
</dbReference>
<dbReference type="PANTHER" id="PTHR43791">
    <property type="entry name" value="PERMEASE-RELATED"/>
    <property type="match status" value="1"/>
</dbReference>
<comment type="subcellular location">
    <subcellularLocation>
        <location evidence="1">Membrane</location>
        <topology evidence="1">Multi-pass membrane protein</topology>
    </subcellularLocation>
</comment>
<dbReference type="SUPFAM" id="SSF103473">
    <property type="entry name" value="MFS general substrate transporter"/>
    <property type="match status" value="1"/>
</dbReference>
<dbReference type="Gene3D" id="1.20.1250.20">
    <property type="entry name" value="MFS general substrate transporter like domains"/>
    <property type="match status" value="2"/>
</dbReference>
<sequence length="444" mass="48941">MMKEEEQAATPGQTMNQKEKPGLSDASTSPLERRALLKLDLFIIPMVTLCFFFSYLDRSNLGNVRIVGLQKDLQMSDYDFSMALTVTFIPYILVELPSMLTMRRVGAGIQIPLTVIIWGVVTFLHGFVKTYRGLLVARFFLGLVEGGLYPGLILYLSMFYNKAELQLRIGLFFSTMCLSGVVSGLLTYAIVKLDGRWGHPGWSWVFMIEGIVTTIFGIITLLFLPSSIKKTKFLTDEEKTILIARLERNNGSNTVSSTTLTERFPAKSTSQQVWEAFKSPHVIMLSAAQFASANNISSLAYFTPTIIHSFGYSPTATQLYSVPPLSLAFLTVLGVSYLSDRYQVRGMATICCAALSALGFAIFYASSDYRVRYGSLFISSPGAYAVMPTLSAWASNNSEPYKRKASTIGLGSMAGSIGSLLSVWVFVLGRPPRYHLPTGLSLAL</sequence>
<keyword evidence="2" id="KW-0813">Transport</keyword>
<keyword evidence="10" id="KW-1185">Reference proteome</keyword>
<dbReference type="FunFam" id="1.20.1250.20:FF:000013">
    <property type="entry name" value="MFS general substrate transporter"/>
    <property type="match status" value="1"/>
</dbReference>
<dbReference type="GO" id="GO:0022857">
    <property type="term" value="F:transmembrane transporter activity"/>
    <property type="evidence" value="ECO:0007669"/>
    <property type="project" value="InterPro"/>
</dbReference>
<keyword evidence="4 7" id="KW-1133">Transmembrane helix</keyword>
<keyword evidence="3 7" id="KW-0812">Transmembrane</keyword>
<keyword evidence="5 7" id="KW-0472">Membrane</keyword>
<comment type="caution">
    <text evidence="9">The sequence shown here is derived from an EMBL/GenBank/DDBJ whole genome shotgun (WGS) entry which is preliminary data.</text>
</comment>
<protein>
    <recommendedName>
        <fullName evidence="8">Major facilitator superfamily (MFS) profile domain-containing protein</fullName>
    </recommendedName>
</protein>
<evidence type="ECO:0000256" key="2">
    <source>
        <dbReference type="ARBA" id="ARBA00022448"/>
    </source>
</evidence>
<feature type="region of interest" description="Disordered" evidence="6">
    <location>
        <begin position="1"/>
        <end position="27"/>
    </location>
</feature>
<dbReference type="EMBL" id="VSWC01000132">
    <property type="protein sequence ID" value="KAA1079185.1"/>
    <property type="molecule type" value="Genomic_DNA"/>
</dbReference>
<feature type="transmembrane region" description="Helical" evidence="7">
    <location>
        <begin position="39"/>
        <end position="56"/>
    </location>
</feature>
<feature type="transmembrane region" description="Helical" evidence="7">
    <location>
        <begin position="376"/>
        <end position="395"/>
    </location>
</feature>
<evidence type="ECO:0000256" key="4">
    <source>
        <dbReference type="ARBA" id="ARBA00022989"/>
    </source>
</evidence>
<evidence type="ECO:0000313" key="10">
    <source>
        <dbReference type="Proteomes" id="UP000324748"/>
    </source>
</evidence>
<feature type="transmembrane region" description="Helical" evidence="7">
    <location>
        <begin position="407"/>
        <end position="428"/>
    </location>
</feature>
<dbReference type="InterPro" id="IPR020846">
    <property type="entry name" value="MFS_dom"/>
</dbReference>
<dbReference type="AlphaFoldDB" id="A0A5B0MQH0"/>
<evidence type="ECO:0000256" key="3">
    <source>
        <dbReference type="ARBA" id="ARBA00022692"/>
    </source>
</evidence>
<proteinExistence type="predicted"/>
<dbReference type="PANTHER" id="PTHR43791:SF85">
    <property type="entry name" value="TRANSPORTER, PUTATIVE (AFU_ORTHOLOGUE AFUA_6G00710)-RELATED"/>
    <property type="match status" value="1"/>
</dbReference>
<dbReference type="InterPro" id="IPR011701">
    <property type="entry name" value="MFS"/>
</dbReference>
<name>A0A5B0MQH0_PUCGR</name>
<feature type="transmembrane region" description="Helical" evidence="7">
    <location>
        <begin position="106"/>
        <end position="128"/>
    </location>
</feature>
<evidence type="ECO:0000313" key="9">
    <source>
        <dbReference type="EMBL" id="KAA1079185.1"/>
    </source>
</evidence>
<feature type="transmembrane region" description="Helical" evidence="7">
    <location>
        <begin position="319"/>
        <end position="338"/>
    </location>
</feature>
<feature type="transmembrane region" description="Helical" evidence="7">
    <location>
        <begin position="134"/>
        <end position="157"/>
    </location>
</feature>
<reference evidence="9 10" key="1">
    <citation type="submission" date="2019-05" db="EMBL/GenBank/DDBJ databases">
        <title>Emergence of the Ug99 lineage of the wheat stem rust pathogen through somatic hybridization.</title>
        <authorList>
            <person name="Li F."/>
            <person name="Upadhyaya N.M."/>
            <person name="Sperschneider J."/>
            <person name="Matny O."/>
            <person name="Nguyen-Phuc H."/>
            <person name="Mago R."/>
            <person name="Raley C."/>
            <person name="Miller M.E."/>
            <person name="Silverstein K.A.T."/>
            <person name="Henningsen E."/>
            <person name="Hirsch C.D."/>
            <person name="Visser B."/>
            <person name="Pretorius Z.A."/>
            <person name="Steffenson B.J."/>
            <person name="Schwessinger B."/>
            <person name="Dodds P.N."/>
            <person name="Figueroa M."/>
        </authorList>
    </citation>
    <scope>NUCLEOTIDE SEQUENCE [LARGE SCALE GENOMIC DNA]</scope>
    <source>
        <strain evidence="9">21-0</strain>
    </source>
</reference>
<gene>
    <name evidence="9" type="ORF">PGT21_003013</name>
</gene>
<feature type="domain" description="Major facilitator superfamily (MFS) profile" evidence="8">
    <location>
        <begin position="43"/>
        <end position="444"/>
    </location>
</feature>
<dbReference type="FunFam" id="1.20.1250.20:FF:000018">
    <property type="entry name" value="MFS transporter permease"/>
    <property type="match status" value="1"/>
</dbReference>
<evidence type="ECO:0000256" key="5">
    <source>
        <dbReference type="ARBA" id="ARBA00023136"/>
    </source>
</evidence>
<accession>A0A5B0MQH0</accession>
<dbReference type="Pfam" id="PF07690">
    <property type="entry name" value="MFS_1"/>
    <property type="match status" value="1"/>
</dbReference>
<dbReference type="PROSITE" id="PS50850">
    <property type="entry name" value="MFS"/>
    <property type="match status" value="1"/>
</dbReference>
<feature type="transmembrane region" description="Helical" evidence="7">
    <location>
        <begin position="344"/>
        <end position="364"/>
    </location>
</feature>
<evidence type="ECO:0000256" key="7">
    <source>
        <dbReference type="SAM" id="Phobius"/>
    </source>
</evidence>
<dbReference type="OrthoDB" id="2502798at2759"/>
<dbReference type="GO" id="GO:0016020">
    <property type="term" value="C:membrane"/>
    <property type="evidence" value="ECO:0007669"/>
    <property type="project" value="UniProtKB-SubCell"/>
</dbReference>
<feature type="transmembrane region" description="Helical" evidence="7">
    <location>
        <begin position="202"/>
        <end position="224"/>
    </location>
</feature>
<evidence type="ECO:0000256" key="6">
    <source>
        <dbReference type="SAM" id="MobiDB-lite"/>
    </source>
</evidence>
<dbReference type="Proteomes" id="UP000324748">
    <property type="component" value="Unassembled WGS sequence"/>
</dbReference>
<organism evidence="9 10">
    <name type="scientific">Puccinia graminis f. sp. tritici</name>
    <dbReference type="NCBI Taxonomy" id="56615"/>
    <lineage>
        <taxon>Eukaryota</taxon>
        <taxon>Fungi</taxon>
        <taxon>Dikarya</taxon>
        <taxon>Basidiomycota</taxon>
        <taxon>Pucciniomycotina</taxon>
        <taxon>Pucciniomycetes</taxon>
        <taxon>Pucciniales</taxon>
        <taxon>Pucciniaceae</taxon>
        <taxon>Puccinia</taxon>
    </lineage>
</organism>
<feature type="transmembrane region" description="Helical" evidence="7">
    <location>
        <begin position="76"/>
        <end position="94"/>
    </location>
</feature>
<evidence type="ECO:0000256" key="1">
    <source>
        <dbReference type="ARBA" id="ARBA00004141"/>
    </source>
</evidence>